<dbReference type="GO" id="GO:0017053">
    <property type="term" value="C:transcription repressor complex"/>
    <property type="evidence" value="ECO:0007669"/>
    <property type="project" value="Ensembl"/>
</dbReference>
<keyword evidence="8" id="KW-0238">DNA-binding</keyword>
<keyword evidence="3" id="KW-0479">Metal-binding</keyword>
<dbReference type="GO" id="GO:0060377">
    <property type="term" value="P:negative regulation of mast cell differentiation"/>
    <property type="evidence" value="ECO:0007669"/>
    <property type="project" value="Ensembl"/>
</dbReference>
<dbReference type="GO" id="GO:0061629">
    <property type="term" value="F:RNA polymerase II-specific DNA-binding transcription factor binding"/>
    <property type="evidence" value="ECO:0007669"/>
    <property type="project" value="Ensembl"/>
</dbReference>
<evidence type="ECO:0000256" key="12">
    <source>
        <dbReference type="ARBA" id="ARBA00059605"/>
    </source>
</evidence>
<dbReference type="GO" id="GO:0060412">
    <property type="term" value="P:ventricular septum morphogenesis"/>
    <property type="evidence" value="ECO:0007669"/>
    <property type="project" value="Ensembl"/>
</dbReference>
<dbReference type="Gene3D" id="3.30.160.60">
    <property type="entry name" value="Classic Zinc Finger"/>
    <property type="match status" value="2"/>
</dbReference>
<feature type="compositionally biased region" description="Pro residues" evidence="17">
    <location>
        <begin position="274"/>
        <end position="298"/>
    </location>
</feature>
<evidence type="ECO:0000256" key="2">
    <source>
        <dbReference type="ARBA" id="ARBA00022491"/>
    </source>
</evidence>
<evidence type="ECO:0000259" key="18">
    <source>
        <dbReference type="PROSITE" id="PS50157"/>
    </source>
</evidence>
<comment type="subcellular location">
    <subcellularLocation>
        <location evidence="1">Nucleus</location>
    </subcellularLocation>
</comment>
<feature type="region of interest" description="Disordered" evidence="17">
    <location>
        <begin position="945"/>
        <end position="1048"/>
    </location>
</feature>
<evidence type="ECO:0000256" key="15">
    <source>
        <dbReference type="ARBA" id="ARBA00082476"/>
    </source>
</evidence>
<feature type="region of interest" description="Disordered" evidence="17">
    <location>
        <begin position="21"/>
        <end position="322"/>
    </location>
</feature>
<evidence type="ECO:0000256" key="4">
    <source>
        <dbReference type="ARBA" id="ARBA00022737"/>
    </source>
</evidence>
<dbReference type="Proteomes" id="UP000002281">
    <property type="component" value="Chromosome 3"/>
</dbReference>
<evidence type="ECO:0000256" key="16">
    <source>
        <dbReference type="PROSITE-ProRule" id="PRU00042"/>
    </source>
</evidence>
<dbReference type="GO" id="GO:0003677">
    <property type="term" value="F:DNA binding"/>
    <property type="evidence" value="ECO:0007669"/>
    <property type="project" value="UniProtKB-KW"/>
</dbReference>
<dbReference type="Pfam" id="PF25445">
    <property type="entry name" value="CCHC_ZFPM2"/>
    <property type="match status" value="1"/>
</dbReference>
<dbReference type="GO" id="GO:0003151">
    <property type="term" value="P:outflow tract morphogenesis"/>
    <property type="evidence" value="ECO:0007669"/>
    <property type="project" value="Ensembl"/>
</dbReference>
<feature type="domain" description="CCHC FOG-type" evidence="19">
    <location>
        <begin position="915"/>
        <end position="948"/>
    </location>
</feature>
<feature type="domain" description="C2H2-type" evidence="18">
    <location>
        <begin position="550"/>
        <end position="577"/>
    </location>
</feature>
<dbReference type="GO" id="GO:0003192">
    <property type="term" value="P:mitral valve formation"/>
    <property type="evidence" value="ECO:0007669"/>
    <property type="project" value="Ensembl"/>
</dbReference>
<dbReference type="SMART" id="SM00355">
    <property type="entry name" value="ZnF_C2H2"/>
    <property type="match status" value="8"/>
</dbReference>
<evidence type="ECO:0000256" key="3">
    <source>
        <dbReference type="ARBA" id="ARBA00022723"/>
    </source>
</evidence>
<dbReference type="GO" id="GO:0060413">
    <property type="term" value="P:atrial septum morphogenesis"/>
    <property type="evidence" value="ECO:0007669"/>
    <property type="project" value="Ensembl"/>
</dbReference>
<gene>
    <name evidence="20" type="primary">ZFPM1</name>
</gene>
<feature type="domain" description="C2H2-type" evidence="18">
    <location>
        <begin position="815"/>
        <end position="843"/>
    </location>
</feature>
<dbReference type="GO" id="GO:0035855">
    <property type="term" value="P:megakaryocyte development"/>
    <property type="evidence" value="ECO:0007669"/>
    <property type="project" value="Ensembl"/>
</dbReference>
<dbReference type="AlphaFoldDB" id="A0A3Q2L8D7"/>
<dbReference type="GO" id="GO:0010724">
    <property type="term" value="P:regulation of definitive erythrocyte differentiation"/>
    <property type="evidence" value="ECO:0007669"/>
    <property type="project" value="Ensembl"/>
</dbReference>
<feature type="compositionally biased region" description="Low complexity" evidence="17">
    <location>
        <begin position="956"/>
        <end position="970"/>
    </location>
</feature>
<feature type="domain" description="C2H2-type" evidence="18">
    <location>
        <begin position="520"/>
        <end position="549"/>
    </location>
</feature>
<keyword evidence="11" id="KW-0539">Nucleus</keyword>
<feature type="region of interest" description="Disordered" evidence="17">
    <location>
        <begin position="840"/>
        <end position="919"/>
    </location>
</feature>
<dbReference type="Ensembl" id="ENSECAT00000035953.3">
    <property type="protein sequence ID" value="ENSECAP00000035457.3"/>
    <property type="gene ID" value="ENSECAG00000028501.3"/>
</dbReference>
<dbReference type="SUPFAM" id="SSF57667">
    <property type="entry name" value="beta-beta-alpha zinc fingers"/>
    <property type="match status" value="6"/>
</dbReference>
<feature type="compositionally biased region" description="Pro residues" evidence="17">
    <location>
        <begin position="987"/>
        <end position="1005"/>
    </location>
</feature>
<dbReference type="InterPro" id="IPR049361">
    <property type="entry name" value="ZFPM1/2_PR"/>
</dbReference>
<feature type="compositionally biased region" description="Basic residues" evidence="17">
    <location>
        <begin position="131"/>
        <end position="142"/>
    </location>
</feature>
<organism evidence="20 21">
    <name type="scientific">Equus caballus</name>
    <name type="common">Horse</name>
    <dbReference type="NCBI Taxonomy" id="9796"/>
    <lineage>
        <taxon>Eukaryota</taxon>
        <taxon>Metazoa</taxon>
        <taxon>Chordata</taxon>
        <taxon>Craniata</taxon>
        <taxon>Vertebrata</taxon>
        <taxon>Euteleostomi</taxon>
        <taxon>Mammalia</taxon>
        <taxon>Eutheria</taxon>
        <taxon>Laurasiatheria</taxon>
        <taxon>Perissodactyla</taxon>
        <taxon>Equidae</taxon>
        <taxon>Equus</taxon>
    </lineage>
</organism>
<dbReference type="GO" id="GO:0003195">
    <property type="term" value="P:tricuspid valve formation"/>
    <property type="evidence" value="ECO:0007669"/>
    <property type="project" value="Ensembl"/>
</dbReference>
<feature type="compositionally biased region" description="Low complexity" evidence="17">
    <location>
        <begin position="259"/>
        <end position="273"/>
    </location>
</feature>
<feature type="region of interest" description="Disordered" evidence="17">
    <location>
        <begin position="423"/>
        <end position="446"/>
    </location>
</feature>
<feature type="compositionally biased region" description="Basic residues" evidence="17">
    <location>
        <begin position="230"/>
        <end position="239"/>
    </location>
</feature>
<dbReference type="InterPro" id="IPR059121">
    <property type="entry name" value="CCHC_ZFPM2-like"/>
</dbReference>
<feature type="compositionally biased region" description="Pro residues" evidence="17">
    <location>
        <begin position="1120"/>
        <end position="1132"/>
    </location>
</feature>
<dbReference type="GeneID" id="111772821"/>
<feature type="region of interest" description="Disordered" evidence="17">
    <location>
        <begin position="1080"/>
        <end position="1101"/>
    </location>
</feature>
<dbReference type="FunFam" id="3.30.160.60:FF:001079">
    <property type="entry name" value="zinc finger protein ZFPM1 isoform X2"/>
    <property type="match status" value="1"/>
</dbReference>
<dbReference type="InParanoid" id="A0A3Q2L8D7"/>
<keyword evidence="6" id="KW-0862">Zinc</keyword>
<feature type="compositionally biased region" description="Pro residues" evidence="17">
    <location>
        <begin position="199"/>
        <end position="208"/>
    </location>
</feature>
<dbReference type="Bgee" id="ENSECAG00000028501">
    <property type="expression patterns" value="Expressed in bone marrow and 18 other cell types or tissues"/>
</dbReference>
<evidence type="ECO:0000256" key="5">
    <source>
        <dbReference type="ARBA" id="ARBA00022771"/>
    </source>
</evidence>
<dbReference type="GO" id="GO:0032642">
    <property type="term" value="P:regulation of chemokine production"/>
    <property type="evidence" value="ECO:0007669"/>
    <property type="project" value="Ensembl"/>
</dbReference>
<name>A0A3Q2L8D7_HORSE</name>
<feature type="compositionally biased region" description="Low complexity" evidence="17">
    <location>
        <begin position="156"/>
        <end position="166"/>
    </location>
</feature>
<reference evidence="20 21" key="1">
    <citation type="journal article" date="2009" name="Science">
        <title>Genome sequence, comparative analysis, and population genetics of the domestic horse.</title>
        <authorList>
            <consortium name="Broad Institute Genome Sequencing Platform"/>
            <consortium name="Broad Institute Whole Genome Assembly Team"/>
            <person name="Wade C.M."/>
            <person name="Giulotto E."/>
            <person name="Sigurdsson S."/>
            <person name="Zoli M."/>
            <person name="Gnerre S."/>
            <person name="Imsland F."/>
            <person name="Lear T.L."/>
            <person name="Adelson D.L."/>
            <person name="Bailey E."/>
            <person name="Bellone R.R."/>
            <person name="Bloecker H."/>
            <person name="Distl O."/>
            <person name="Edgar R.C."/>
            <person name="Garber M."/>
            <person name="Leeb T."/>
            <person name="Mauceli E."/>
            <person name="MacLeod J.N."/>
            <person name="Penedo M.C.T."/>
            <person name="Raison J.M."/>
            <person name="Sharpe T."/>
            <person name="Vogel J."/>
            <person name="Andersson L."/>
            <person name="Antczak D.F."/>
            <person name="Biagi T."/>
            <person name="Binns M.M."/>
            <person name="Chowdhary B.P."/>
            <person name="Coleman S.J."/>
            <person name="Della Valle G."/>
            <person name="Fryc S."/>
            <person name="Guerin G."/>
            <person name="Hasegawa T."/>
            <person name="Hill E.W."/>
            <person name="Jurka J."/>
            <person name="Kiialainen A."/>
            <person name="Lindgren G."/>
            <person name="Liu J."/>
            <person name="Magnani E."/>
            <person name="Mickelson J.R."/>
            <person name="Murray J."/>
            <person name="Nergadze S.G."/>
            <person name="Onofrio R."/>
            <person name="Pedroni S."/>
            <person name="Piras M.F."/>
            <person name="Raudsepp T."/>
            <person name="Rocchi M."/>
            <person name="Roeed K.H."/>
            <person name="Ryder O.A."/>
            <person name="Searle S."/>
            <person name="Skow L."/>
            <person name="Swinburne J.E."/>
            <person name="Syvaenen A.C."/>
            <person name="Tozaki T."/>
            <person name="Valberg S.J."/>
            <person name="Vaudin M."/>
            <person name="White J.R."/>
            <person name="Zody M.C."/>
            <person name="Lander E.S."/>
            <person name="Lindblad-Toh K."/>
        </authorList>
    </citation>
    <scope>NUCLEOTIDE SEQUENCE [LARGE SCALE GENOMIC DNA]</scope>
    <source>
        <strain evidence="20 21">Thoroughbred</strain>
    </source>
</reference>
<dbReference type="GO" id="GO:0055008">
    <property type="term" value="P:cardiac muscle tissue morphogenesis"/>
    <property type="evidence" value="ECO:0007669"/>
    <property type="project" value="Ensembl"/>
</dbReference>
<feature type="region of interest" description="Disordered" evidence="17">
    <location>
        <begin position="1119"/>
        <end position="1191"/>
    </location>
</feature>
<dbReference type="PROSITE" id="PS50157">
    <property type="entry name" value="ZINC_FINGER_C2H2_2"/>
    <property type="match status" value="3"/>
</dbReference>
<feature type="domain" description="CCHC FOG-type" evidence="19">
    <location>
        <begin position="465"/>
        <end position="498"/>
    </location>
</feature>
<dbReference type="PANTHER" id="PTHR12958:SF4">
    <property type="entry name" value="ZINC FINGER PROTEIN ZFPM1"/>
    <property type="match status" value="1"/>
</dbReference>
<comment type="function">
    <text evidence="12">Transcription regulator that plays an essential role in erythroid and megakaryocytic cell differentiation. Essential cofactor that acts via the formation of a heterodimer with transcription factors of the GATA family GATA1, GATA2 and GATA3. Such heterodimer can both activate or repress transcriptional activity, depending on the cell and promoter context. The heterodimer formed with GATA proteins is essential to activate expression of genes such as NFE2, ITGA2B, alpha- and beta-globin, while it represses expression of KLF1. May be involved in regulation of some genes in gonads. May also be involved in cardiac development, in a non-redundant way with ZFPM2/FOG2.</text>
</comment>
<evidence type="ECO:0000256" key="14">
    <source>
        <dbReference type="ARBA" id="ARBA00081657"/>
    </source>
</evidence>
<evidence type="ECO:0000256" key="8">
    <source>
        <dbReference type="ARBA" id="ARBA00023125"/>
    </source>
</evidence>
<evidence type="ECO:0000256" key="9">
    <source>
        <dbReference type="ARBA" id="ARBA00023159"/>
    </source>
</evidence>
<dbReference type="InterPro" id="IPR013087">
    <property type="entry name" value="Znf_C2H2_type"/>
</dbReference>
<keyword evidence="7" id="KW-0805">Transcription regulation</keyword>
<evidence type="ECO:0000256" key="17">
    <source>
        <dbReference type="SAM" id="MobiDB-lite"/>
    </source>
</evidence>
<dbReference type="RefSeq" id="XP_023493242.2">
    <property type="nucleotide sequence ID" value="XM_023637474.2"/>
</dbReference>
<dbReference type="GO" id="GO:0030220">
    <property type="term" value="P:platelet formation"/>
    <property type="evidence" value="ECO:0007669"/>
    <property type="project" value="Ensembl"/>
</dbReference>
<dbReference type="CTD" id="161882"/>
<feature type="domain" description="CCHC FOG-type" evidence="19">
    <location>
        <begin position="1186"/>
        <end position="1219"/>
    </location>
</feature>
<dbReference type="KEGG" id="ecb:111772821"/>
<feature type="domain" description="CCHC FOG-type" evidence="19">
    <location>
        <begin position="809"/>
        <end position="842"/>
    </location>
</feature>
<dbReference type="GeneTree" id="ENSGT00530000063823"/>
<sequence>MSVNSPSEAWRQSCRAEGGVLEARGLPRAGGGASTAKAGPWAGAGPGRQGTDRPGGVASAVHGVGQRGRGLARGGADRPARAGAGPARRGGPGGAARVTRRPRPAPARPPRALRPRPPGSPRCPLVPLRKAERRRRRRRLRGSRGAGSSPPPAAPGGPRARSAGPSLWPPQRRRAGHGGLGARAGAAAEPGGWGHEPPRGPAAPPPPAAARQGLEAAAGRARGAGDMSRRKQSNPRQIKRSLGDMEAGEEAQAVDTSLPEQEATASEPAAATEPEPPSSPAAGDNPPPLPPPPPPTSPGGPQEMEGLEEEAGSSWSGPDELELVPQDGQRCVRARCSLAEGLSWGPFRGSIQSRASSPGQEEPSPALALLLEDEACWLRTLPPALTTDEATMEIYRKDEALWCRLTKPVPAGGLLSVRLTAEPRGAPSHPVKEEPAEPEGPASSHTDIQLLPQQAGMASILATAVINKDVFPCKDCGIWYRSERNLQAHLLYYCASRQSAGSPAAAATDEKPKETYPNERVCPFPQCRKSCPSASSLEIHMRSHSGERPFVCLICLSAFTTKANCERHLKVHTDTLSGVCHSCGFISTTRDILYSHLVTNHMVCQPGSKAEIYSPGAGHPAAKLPPGLAQAGPAPALKCGPWGLPADSLASFQQHAALHGPLAPTDLGLEPTPQPGLDRKILAEATNGETKAVPQNGGSSEPPAAPRSIKVEAAEEPEAEPGPRVPSRTPSPPSPAQARVKAEISSPTPGSSPGPGELGRPGELGLAAGALLLPQFPAAPPASEILAKMSELVHSRLQAGAGAQTGLFAGAPKGATCFECDITFNNVNNFYVHKRLYCSGRRPPDDAPSARRPRVSPNPARAPPDPPPAEPDAARSSPGPGAREDEAGGAATPEAEAGGRGSEGSPSPGSGADEDDDPRRTLCEACNIRFSRHETYTVHKRYYCASRHDPPPRRPAPAGTPGAPAAAPPVRTRRRRKLYELHAAGPATPPAPGHAPEPPASPSPRPGSGSGSGPDAADGPIDLSKKPRRQPPAPAPPPPPPPAPLPALADYHECTACRVSFHSLEAYLAHKRFSCPAAPRHLRARPDPRPCGPPNGAARGDLARGDLAEHLRLAHGLLLAPPPAEPRTPSPAPRDGLNGQELREPPGPAAGSPRPGPAPSPERPRPPTPPSLSDKGAQTPGKGAPAPGGSHRYCRLCNIRFSSLSTFIAHKKYYCSSHAAEHVK</sequence>
<feature type="compositionally biased region" description="Pro residues" evidence="17">
    <location>
        <begin position="1154"/>
        <end position="1170"/>
    </location>
</feature>
<dbReference type="GO" id="GO:0060318">
    <property type="term" value="P:definitive erythrocyte differentiation"/>
    <property type="evidence" value="ECO:0007669"/>
    <property type="project" value="Ensembl"/>
</dbReference>
<dbReference type="PROSITE" id="PS51810">
    <property type="entry name" value="ZF_CCHC_FOG"/>
    <property type="match status" value="5"/>
</dbReference>
<evidence type="ECO:0000256" key="11">
    <source>
        <dbReference type="ARBA" id="ARBA00023242"/>
    </source>
</evidence>
<keyword evidence="4" id="KW-0677">Repeat</keyword>
<dbReference type="PROSITE" id="PS00028">
    <property type="entry name" value="ZINC_FINGER_C2H2_1"/>
    <property type="match status" value="2"/>
</dbReference>
<reference evidence="20" key="2">
    <citation type="submission" date="2025-08" db="UniProtKB">
        <authorList>
            <consortium name="Ensembl"/>
        </authorList>
    </citation>
    <scope>IDENTIFICATION</scope>
    <source>
        <strain evidence="20">Thoroughbred</strain>
    </source>
</reference>
<protein>
    <recommendedName>
        <fullName evidence="13">Zinc finger protein ZFPM1</fullName>
    </recommendedName>
    <alternativeName>
        <fullName evidence="15">Friend of GATA protein 1</fullName>
    </alternativeName>
    <alternativeName>
        <fullName evidence="14">Zinc finger protein multitype 1</fullName>
    </alternativeName>
</protein>
<feature type="compositionally biased region" description="Pro residues" evidence="17">
    <location>
        <begin position="860"/>
        <end position="870"/>
    </location>
</feature>
<feature type="compositionally biased region" description="Pro residues" evidence="17">
    <location>
        <begin position="1030"/>
        <end position="1045"/>
    </location>
</feature>
<dbReference type="InterPro" id="IPR034731">
    <property type="entry name" value="Znf_CCHC_FOG"/>
</dbReference>
<dbReference type="InterPro" id="IPR039746">
    <property type="entry name" value="FOG"/>
</dbReference>
<dbReference type="FunCoup" id="A0A3Q2L8D7">
    <property type="interactions" value="102"/>
</dbReference>
<evidence type="ECO:0000256" key="6">
    <source>
        <dbReference type="ARBA" id="ARBA00022833"/>
    </source>
</evidence>
<evidence type="ECO:0000256" key="13">
    <source>
        <dbReference type="ARBA" id="ARBA00074643"/>
    </source>
</evidence>
<dbReference type="GO" id="GO:0045944">
    <property type="term" value="P:positive regulation of transcription by RNA polymerase II"/>
    <property type="evidence" value="ECO:0000318"/>
    <property type="project" value="GO_Central"/>
</dbReference>
<dbReference type="STRING" id="9796.ENSECAP00000035457"/>
<evidence type="ECO:0000256" key="1">
    <source>
        <dbReference type="ARBA" id="ARBA00004123"/>
    </source>
</evidence>
<keyword evidence="2" id="KW-0678">Repressor</keyword>
<feature type="region of interest" description="Disordered" evidence="17">
    <location>
        <begin position="713"/>
        <end position="763"/>
    </location>
</feature>
<keyword evidence="5 16" id="KW-0863">Zinc-finger</keyword>
<dbReference type="GO" id="GO:0003714">
    <property type="term" value="F:transcription corepressor activity"/>
    <property type="evidence" value="ECO:0007669"/>
    <property type="project" value="Ensembl"/>
</dbReference>
<evidence type="ECO:0000259" key="19">
    <source>
        <dbReference type="PROSITE" id="PS51810"/>
    </source>
</evidence>
<accession>A0A3Q2L8D7</accession>
<dbReference type="GO" id="GO:0005634">
    <property type="term" value="C:nucleus"/>
    <property type="evidence" value="ECO:0000318"/>
    <property type="project" value="GO_Central"/>
</dbReference>
<proteinExistence type="predicted"/>
<dbReference type="GO" id="GO:0030218">
    <property type="term" value="P:erythrocyte differentiation"/>
    <property type="evidence" value="ECO:0000318"/>
    <property type="project" value="GO_Central"/>
</dbReference>
<feature type="compositionally biased region" description="Low complexity" evidence="17">
    <location>
        <begin position="745"/>
        <end position="755"/>
    </location>
</feature>
<dbReference type="GO" id="GO:0032713">
    <property type="term" value="P:negative regulation of interleukin-4 production"/>
    <property type="evidence" value="ECO:0007669"/>
    <property type="project" value="Ensembl"/>
</dbReference>
<evidence type="ECO:0000313" key="21">
    <source>
        <dbReference type="Proteomes" id="UP000002281"/>
    </source>
</evidence>
<dbReference type="GO" id="GO:0000122">
    <property type="term" value="P:negative regulation of transcription by RNA polymerase II"/>
    <property type="evidence" value="ECO:0000318"/>
    <property type="project" value="GO_Central"/>
</dbReference>
<feature type="compositionally biased region" description="Low complexity" evidence="17">
    <location>
        <begin position="209"/>
        <end position="225"/>
    </location>
</feature>
<dbReference type="GO" id="GO:0007507">
    <property type="term" value="P:heart development"/>
    <property type="evidence" value="ECO:0000318"/>
    <property type="project" value="GO_Central"/>
</dbReference>
<dbReference type="GO" id="GO:0030851">
    <property type="term" value="P:granulocyte differentiation"/>
    <property type="evidence" value="ECO:0007669"/>
    <property type="project" value="Ensembl"/>
</dbReference>
<reference evidence="20" key="3">
    <citation type="submission" date="2025-09" db="UniProtKB">
        <authorList>
            <consortium name="Ensembl"/>
        </authorList>
    </citation>
    <scope>IDENTIFICATION</scope>
    <source>
        <strain evidence="20">Thoroughbred</strain>
    </source>
</reference>
<keyword evidence="21" id="KW-1185">Reference proteome</keyword>
<keyword evidence="9" id="KW-0010">Activator</keyword>
<dbReference type="GO" id="GO:0060319">
    <property type="term" value="P:primitive erythrocyte differentiation"/>
    <property type="evidence" value="ECO:0007669"/>
    <property type="project" value="Ensembl"/>
</dbReference>
<dbReference type="GO" id="GO:0030219">
    <property type="term" value="P:megakaryocyte differentiation"/>
    <property type="evidence" value="ECO:0000318"/>
    <property type="project" value="GO_Central"/>
</dbReference>
<keyword evidence="10" id="KW-0804">Transcription</keyword>
<dbReference type="FunFam" id="3.30.160.60:FF:000828">
    <property type="entry name" value="Zinc finger protein, FOG family member 1"/>
    <property type="match status" value="1"/>
</dbReference>
<evidence type="ECO:0000313" key="20">
    <source>
        <dbReference type="Ensembl" id="ENSECAP00000035457.3"/>
    </source>
</evidence>
<dbReference type="GO" id="GO:0032729">
    <property type="term" value="P:positive regulation of type II interferon production"/>
    <property type="evidence" value="ECO:0007669"/>
    <property type="project" value="Ensembl"/>
</dbReference>
<dbReference type="GO" id="GO:0008270">
    <property type="term" value="F:zinc ion binding"/>
    <property type="evidence" value="ECO:0007669"/>
    <property type="project" value="UniProtKB-KW"/>
</dbReference>
<evidence type="ECO:0000256" key="10">
    <source>
        <dbReference type="ARBA" id="ARBA00023163"/>
    </source>
</evidence>
<dbReference type="Pfam" id="PF00096">
    <property type="entry name" value="zf-C2H2"/>
    <property type="match status" value="1"/>
</dbReference>
<dbReference type="PaxDb" id="9796-ENSECAP00000035457"/>
<dbReference type="PANTHER" id="PTHR12958">
    <property type="entry name" value="FRIEND OF GATA2-RELATED"/>
    <property type="match status" value="1"/>
</dbReference>
<dbReference type="Pfam" id="PF21182">
    <property type="entry name" value="FOG1-like_PR"/>
    <property type="match status" value="1"/>
</dbReference>
<evidence type="ECO:0000256" key="7">
    <source>
        <dbReference type="ARBA" id="ARBA00023015"/>
    </source>
</evidence>
<dbReference type="InterPro" id="IPR036236">
    <property type="entry name" value="Znf_C2H2_sf"/>
</dbReference>
<feature type="domain" description="CCHC FOG-type" evidence="19">
    <location>
        <begin position="1046"/>
        <end position="1079"/>
    </location>
</feature>